<feature type="compositionally biased region" description="Low complexity" evidence="1">
    <location>
        <begin position="44"/>
        <end position="57"/>
    </location>
</feature>
<evidence type="ECO:0000313" key="2">
    <source>
        <dbReference type="EMBL" id="MPC94196.1"/>
    </source>
</evidence>
<protein>
    <submittedName>
        <fullName evidence="2">Uncharacterized protein</fullName>
    </submittedName>
</protein>
<comment type="caution">
    <text evidence="2">The sequence shown here is derived from an EMBL/GenBank/DDBJ whole genome shotgun (WGS) entry which is preliminary data.</text>
</comment>
<sequence>MKHTTYYGGKGGGRGAGSRMKEREKVEEESAARMEGEWRHTHHSFSPPSVQHSPPHSTQDANNISNVNMNSFTID</sequence>
<evidence type="ECO:0000313" key="3">
    <source>
        <dbReference type="Proteomes" id="UP000324222"/>
    </source>
</evidence>
<dbReference type="EMBL" id="VSRR010097605">
    <property type="protein sequence ID" value="MPC94196.1"/>
    <property type="molecule type" value="Genomic_DNA"/>
</dbReference>
<keyword evidence="3" id="KW-1185">Reference proteome</keyword>
<gene>
    <name evidence="2" type="ORF">E2C01_089352</name>
</gene>
<dbReference type="Proteomes" id="UP000324222">
    <property type="component" value="Unassembled WGS sequence"/>
</dbReference>
<accession>A0A5B7JIT8</accession>
<organism evidence="2 3">
    <name type="scientific">Portunus trituberculatus</name>
    <name type="common">Swimming crab</name>
    <name type="synonym">Neptunus trituberculatus</name>
    <dbReference type="NCBI Taxonomy" id="210409"/>
    <lineage>
        <taxon>Eukaryota</taxon>
        <taxon>Metazoa</taxon>
        <taxon>Ecdysozoa</taxon>
        <taxon>Arthropoda</taxon>
        <taxon>Crustacea</taxon>
        <taxon>Multicrustacea</taxon>
        <taxon>Malacostraca</taxon>
        <taxon>Eumalacostraca</taxon>
        <taxon>Eucarida</taxon>
        <taxon>Decapoda</taxon>
        <taxon>Pleocyemata</taxon>
        <taxon>Brachyura</taxon>
        <taxon>Eubrachyura</taxon>
        <taxon>Portunoidea</taxon>
        <taxon>Portunidae</taxon>
        <taxon>Portuninae</taxon>
        <taxon>Portunus</taxon>
    </lineage>
</organism>
<feature type="compositionally biased region" description="Polar residues" evidence="1">
    <location>
        <begin position="58"/>
        <end position="75"/>
    </location>
</feature>
<feature type="compositionally biased region" description="Basic and acidic residues" evidence="1">
    <location>
        <begin position="19"/>
        <end position="39"/>
    </location>
</feature>
<evidence type="ECO:0000256" key="1">
    <source>
        <dbReference type="SAM" id="MobiDB-lite"/>
    </source>
</evidence>
<feature type="region of interest" description="Disordered" evidence="1">
    <location>
        <begin position="1"/>
        <end position="75"/>
    </location>
</feature>
<proteinExistence type="predicted"/>
<reference evidence="2 3" key="1">
    <citation type="submission" date="2019-05" db="EMBL/GenBank/DDBJ databases">
        <title>Another draft genome of Portunus trituberculatus and its Hox gene families provides insights of decapod evolution.</title>
        <authorList>
            <person name="Jeong J.-H."/>
            <person name="Song I."/>
            <person name="Kim S."/>
            <person name="Choi T."/>
            <person name="Kim D."/>
            <person name="Ryu S."/>
            <person name="Kim W."/>
        </authorList>
    </citation>
    <scope>NUCLEOTIDE SEQUENCE [LARGE SCALE GENOMIC DNA]</scope>
    <source>
        <tissue evidence="2">Muscle</tissue>
    </source>
</reference>
<dbReference type="AlphaFoldDB" id="A0A5B7JIT8"/>
<name>A0A5B7JIT8_PORTR</name>